<dbReference type="PANTHER" id="PTHR30069">
    <property type="entry name" value="TONB-DEPENDENT OUTER MEMBRANE RECEPTOR"/>
    <property type="match status" value="1"/>
</dbReference>
<dbReference type="NCBIfam" id="TIGR04056">
    <property type="entry name" value="OMP_RagA_SusC"/>
    <property type="match status" value="1"/>
</dbReference>
<dbReference type="Gene3D" id="2.170.130.10">
    <property type="entry name" value="TonB-dependent receptor, plug domain"/>
    <property type="match status" value="1"/>
</dbReference>
<evidence type="ECO:0000256" key="10">
    <source>
        <dbReference type="PROSITE-ProRule" id="PRU01360"/>
    </source>
</evidence>
<keyword evidence="2 10" id="KW-0813">Transport</keyword>
<evidence type="ECO:0000256" key="5">
    <source>
        <dbReference type="ARBA" id="ARBA00022729"/>
    </source>
</evidence>
<keyword evidence="8" id="KW-0675">Receptor</keyword>
<organism evidence="15 16">
    <name type="scientific">Spongiivirga citrea</name>
    <dbReference type="NCBI Taxonomy" id="1481457"/>
    <lineage>
        <taxon>Bacteria</taxon>
        <taxon>Pseudomonadati</taxon>
        <taxon>Bacteroidota</taxon>
        <taxon>Flavobacteriia</taxon>
        <taxon>Flavobacteriales</taxon>
        <taxon>Flavobacteriaceae</taxon>
        <taxon>Spongiivirga</taxon>
    </lineage>
</organism>
<comment type="subcellular location">
    <subcellularLocation>
        <location evidence="1 10">Cell outer membrane</location>
        <topology evidence="1 10">Multi-pass membrane protein</topology>
    </subcellularLocation>
</comment>
<dbReference type="GO" id="GO:0015344">
    <property type="term" value="F:siderophore uptake transmembrane transporter activity"/>
    <property type="evidence" value="ECO:0007669"/>
    <property type="project" value="TreeGrafter"/>
</dbReference>
<dbReference type="PANTHER" id="PTHR30069:SF29">
    <property type="entry name" value="HEMOGLOBIN AND HEMOGLOBIN-HAPTOGLOBIN-BINDING PROTEIN 1-RELATED"/>
    <property type="match status" value="1"/>
</dbReference>
<dbReference type="SUPFAM" id="SSF49464">
    <property type="entry name" value="Carboxypeptidase regulatory domain-like"/>
    <property type="match status" value="1"/>
</dbReference>
<evidence type="ECO:0000256" key="6">
    <source>
        <dbReference type="ARBA" id="ARBA00023077"/>
    </source>
</evidence>
<feature type="chain" id="PRO_5026727525" evidence="12">
    <location>
        <begin position="23"/>
        <end position="1078"/>
    </location>
</feature>
<evidence type="ECO:0000256" key="12">
    <source>
        <dbReference type="SAM" id="SignalP"/>
    </source>
</evidence>
<evidence type="ECO:0000256" key="1">
    <source>
        <dbReference type="ARBA" id="ARBA00004571"/>
    </source>
</evidence>
<dbReference type="GO" id="GO:0044718">
    <property type="term" value="P:siderophore transmembrane transport"/>
    <property type="evidence" value="ECO:0007669"/>
    <property type="project" value="TreeGrafter"/>
</dbReference>
<dbReference type="Gene3D" id="2.60.40.1120">
    <property type="entry name" value="Carboxypeptidase-like, regulatory domain"/>
    <property type="match status" value="1"/>
</dbReference>
<dbReference type="GO" id="GO:0009279">
    <property type="term" value="C:cell outer membrane"/>
    <property type="evidence" value="ECO:0007669"/>
    <property type="project" value="UniProtKB-SubCell"/>
</dbReference>
<dbReference type="EMBL" id="JAABOQ010000001">
    <property type="protein sequence ID" value="NER16209.1"/>
    <property type="molecule type" value="Genomic_DNA"/>
</dbReference>
<evidence type="ECO:0000256" key="8">
    <source>
        <dbReference type="ARBA" id="ARBA00023170"/>
    </source>
</evidence>
<dbReference type="InterPro" id="IPR008969">
    <property type="entry name" value="CarboxyPept-like_regulatory"/>
</dbReference>
<dbReference type="InterPro" id="IPR023996">
    <property type="entry name" value="TonB-dep_OMP_SusC/RagA"/>
</dbReference>
<dbReference type="Pfam" id="PF07715">
    <property type="entry name" value="Plug"/>
    <property type="match status" value="1"/>
</dbReference>
<feature type="domain" description="TonB-dependent receptor plug" evidence="14">
    <location>
        <begin position="117"/>
        <end position="239"/>
    </location>
</feature>
<dbReference type="InterPro" id="IPR037066">
    <property type="entry name" value="Plug_dom_sf"/>
</dbReference>
<keyword evidence="6 11" id="KW-0798">TonB box</keyword>
<dbReference type="Pfam" id="PF00593">
    <property type="entry name" value="TonB_dep_Rec_b-barrel"/>
    <property type="match status" value="1"/>
</dbReference>
<dbReference type="Gene3D" id="2.40.170.20">
    <property type="entry name" value="TonB-dependent receptor, beta-barrel domain"/>
    <property type="match status" value="1"/>
</dbReference>
<evidence type="ECO:0000256" key="11">
    <source>
        <dbReference type="RuleBase" id="RU003357"/>
    </source>
</evidence>
<evidence type="ECO:0000259" key="14">
    <source>
        <dbReference type="Pfam" id="PF07715"/>
    </source>
</evidence>
<dbReference type="Proteomes" id="UP000474296">
    <property type="component" value="Unassembled WGS sequence"/>
</dbReference>
<dbReference type="InterPro" id="IPR036942">
    <property type="entry name" value="Beta-barrel_TonB_sf"/>
</dbReference>
<evidence type="ECO:0000259" key="13">
    <source>
        <dbReference type="Pfam" id="PF00593"/>
    </source>
</evidence>
<keyword evidence="4 10" id="KW-0812">Transmembrane</keyword>
<dbReference type="SUPFAM" id="SSF56935">
    <property type="entry name" value="Porins"/>
    <property type="match status" value="1"/>
</dbReference>
<dbReference type="PROSITE" id="PS52016">
    <property type="entry name" value="TONB_DEPENDENT_REC_3"/>
    <property type="match status" value="1"/>
</dbReference>
<keyword evidence="9 10" id="KW-0998">Cell outer membrane</keyword>
<dbReference type="RefSeq" id="WP_164029455.1">
    <property type="nucleotide sequence ID" value="NZ_JAABOQ010000001.1"/>
</dbReference>
<dbReference type="Pfam" id="PF13715">
    <property type="entry name" value="CarbopepD_reg_2"/>
    <property type="match status" value="1"/>
</dbReference>
<keyword evidence="7 10" id="KW-0472">Membrane</keyword>
<evidence type="ECO:0000256" key="4">
    <source>
        <dbReference type="ARBA" id="ARBA00022692"/>
    </source>
</evidence>
<feature type="signal peptide" evidence="12">
    <location>
        <begin position="1"/>
        <end position="22"/>
    </location>
</feature>
<comment type="caution">
    <text evidence="15">The sequence shown here is derived from an EMBL/GenBank/DDBJ whole genome shotgun (WGS) entry which is preliminary data.</text>
</comment>
<protein>
    <submittedName>
        <fullName evidence="15">SusC/RagA family TonB-linked outer membrane protein</fullName>
    </submittedName>
</protein>
<evidence type="ECO:0000256" key="3">
    <source>
        <dbReference type="ARBA" id="ARBA00022452"/>
    </source>
</evidence>
<evidence type="ECO:0000256" key="2">
    <source>
        <dbReference type="ARBA" id="ARBA00022448"/>
    </source>
</evidence>
<sequence length="1078" mass="116383">MKTKFSGFLTLLLAFVVQLSFAQEKTITGVVTDQSGLPLPGASVVVKGTTTGTQTDFDGNYSIQASAGQILVYSYVGQKTEERTVGAANTINVQLNEDATALEEVVVTAQGIRREKKALGYAVSTVGSEQLEQNPENDINRVLNGKASGVQITQTSGLSGSGTNVVIRGYSSFGGSNQALFIVDGVPYNNDTNAVGGARVGNNGSSRSLDLDPNNIESVSVLKGLAAATLYGNDGRNGVILITTKSGSAKNTVKKNEITVTQSYFVNQVASLPDYQNEYGNGFDQAFGWFFSNWGPSFNRDGAAGWGAQNAINGTASGTPGFLQHPYSTSTPAIQAAFPEFQGALYEWRPYDSVENFFRTGGTSNTSISFRGGNETTSFGVSFSHLDEKGFTPGNGLRRNNLSVGGRSQLSNKFTISGSMNYSRTDFKTPPVAESEGNGTFSAGTSSVFGHLFFTPRSVDVAGLPFQNPVDGSSVYYRQNNSIQHPLWTVANAQISQLTNRIQGNSVVQYDFNDNLNIFYRFGMDVYSELTNNYQNKGGIDSNVLGFLNTSTVLSETWDHSIVLNGNYNLTDKIDVTFNLGATSRSENIDQSGVASSGQNAFGILRHFNYDVQDEIQFSSTLNTLGLYGQAQFDYDDYLYLTLAGRNDWVSNLPGEVNNLFYPSASLAFLPTATIEGLKSENVLNYLKLRASYGTSARFAGGFPAVNTLDFNTQRFQTDGGTNIPVNTTNARLANAAIKPELQTEIEFGIESKWWQNRITLDASYFTRVTEDLIIQNQPLPVSTGVTVTATNIGEIEGSGIEADLGIDIFRSEGDGFNWNSRVNFTKFKNTVTDLGNDVDQIIYIGGSGRTGGNVAREGFELGSMVGTRIARDADGNFRVNSGGTYVIENVDEEGLTPVVGNPTPDFVMNYINTLSFKNFTLGVQINHTKGGDIASSTVSTLLGRGLTTDTVDRENTFILPGVNPAGGTNTVQINNSTYYFSNLLFGPTELRVYDASVIRLQEVSLSYRFPQKLIEKTPFGSLSITASGNNLWYDAYNTPEGTNFDPGVALGVGNSRGFEFINGPSGKRWGISLKATF</sequence>
<gene>
    <name evidence="15" type="ORF">GWK10_03250</name>
</gene>
<dbReference type="InterPro" id="IPR012910">
    <property type="entry name" value="Plug_dom"/>
</dbReference>
<keyword evidence="3 10" id="KW-1134">Transmembrane beta strand</keyword>
<dbReference type="InterPro" id="IPR000531">
    <property type="entry name" value="Beta-barrel_TonB"/>
</dbReference>
<feature type="domain" description="TonB-dependent receptor-like beta-barrel" evidence="13">
    <location>
        <begin position="463"/>
        <end position="841"/>
    </location>
</feature>
<evidence type="ECO:0000313" key="16">
    <source>
        <dbReference type="Proteomes" id="UP000474296"/>
    </source>
</evidence>
<dbReference type="InterPro" id="IPR039426">
    <property type="entry name" value="TonB-dep_rcpt-like"/>
</dbReference>
<accession>A0A6M0CJU5</accession>
<keyword evidence="16" id="KW-1185">Reference proteome</keyword>
<evidence type="ECO:0000256" key="7">
    <source>
        <dbReference type="ARBA" id="ARBA00023136"/>
    </source>
</evidence>
<evidence type="ECO:0000313" key="15">
    <source>
        <dbReference type="EMBL" id="NER16209.1"/>
    </source>
</evidence>
<keyword evidence="5 12" id="KW-0732">Signal</keyword>
<reference evidence="15 16" key="1">
    <citation type="submission" date="2020-01" db="EMBL/GenBank/DDBJ databases">
        <title>Spongiivirga citrea KCTC 32990T.</title>
        <authorList>
            <person name="Wang G."/>
        </authorList>
    </citation>
    <scope>NUCLEOTIDE SEQUENCE [LARGE SCALE GENOMIC DNA]</scope>
    <source>
        <strain evidence="15 16">KCTC 32990</strain>
    </source>
</reference>
<name>A0A6M0CJU5_9FLAO</name>
<comment type="similarity">
    <text evidence="10 11">Belongs to the TonB-dependent receptor family.</text>
</comment>
<evidence type="ECO:0000256" key="9">
    <source>
        <dbReference type="ARBA" id="ARBA00023237"/>
    </source>
</evidence>
<proteinExistence type="inferred from homology"/>
<dbReference type="AlphaFoldDB" id="A0A6M0CJU5"/>